<evidence type="ECO:0000256" key="2">
    <source>
        <dbReference type="SAM" id="Phobius"/>
    </source>
</evidence>
<feature type="transmembrane region" description="Helical" evidence="2">
    <location>
        <begin position="7"/>
        <end position="25"/>
    </location>
</feature>
<reference evidence="4" key="1">
    <citation type="journal article" date="2019" name="Int. J. Syst. Evol. Microbiol.">
        <title>The Global Catalogue of Microorganisms (GCM) 10K type strain sequencing project: providing services to taxonomists for standard genome sequencing and annotation.</title>
        <authorList>
            <consortium name="The Broad Institute Genomics Platform"/>
            <consortium name="The Broad Institute Genome Sequencing Center for Infectious Disease"/>
            <person name="Wu L."/>
            <person name="Ma J."/>
        </authorList>
    </citation>
    <scope>NUCLEOTIDE SEQUENCE [LARGE SCALE GENOMIC DNA]</scope>
    <source>
        <strain evidence="4">CGMCC 4.1648</strain>
    </source>
</reference>
<gene>
    <name evidence="3" type="ORF">ACFPM3_08380</name>
</gene>
<proteinExistence type="predicted"/>
<comment type="caution">
    <text evidence="3">The sequence shown here is derived from an EMBL/GenBank/DDBJ whole genome shotgun (WGS) entry which is preliminary data.</text>
</comment>
<evidence type="ECO:0000313" key="3">
    <source>
        <dbReference type="EMBL" id="MFC5022153.1"/>
    </source>
</evidence>
<dbReference type="Proteomes" id="UP001595829">
    <property type="component" value="Unassembled WGS sequence"/>
</dbReference>
<feature type="compositionally biased region" description="Acidic residues" evidence="1">
    <location>
        <begin position="342"/>
        <end position="354"/>
    </location>
</feature>
<evidence type="ECO:0000256" key="1">
    <source>
        <dbReference type="SAM" id="MobiDB-lite"/>
    </source>
</evidence>
<keyword evidence="2" id="KW-0812">Transmembrane</keyword>
<sequence length="362" mass="38780">MTTGQKTVTVFVTLISALLTTIVGLSQGWPMWAWLAAAAVHCAAPPLVFAGAGRRQDPFPPGSLLEPDLPVPPVERRELRIQEVAMPSNARDYDFLFSATVRWCPLDASMDSPAVHASGLAVEAVLERVRVITEKRSPSRASLVQHELGGVLATLQPDASGLVQAMALDVTLTLSDEDQRRLDKLAAVRKDEEVWAHERRYEQSRRTYLGEDVLKDTGSAVVWWLHKNDDSVSKTVQDLGLLAQLASASKNEQVAEPFRHLVPGVPGLDAPAPAGRAAQGPAGGDRDPVQLFVEFLATAGLKPGDNASVFLADMAATTLEDVDDELASALRERFDPLGDCAGPDETDPGSDPGEDPGAGQPF</sequence>
<keyword evidence="2" id="KW-1133">Transmembrane helix</keyword>
<protein>
    <submittedName>
        <fullName evidence="3">Uncharacterized protein</fullName>
    </submittedName>
</protein>
<accession>A0ABV9XDW5</accession>
<dbReference type="EMBL" id="JBHSJD010000006">
    <property type="protein sequence ID" value="MFC5022153.1"/>
    <property type="molecule type" value="Genomic_DNA"/>
</dbReference>
<keyword evidence="4" id="KW-1185">Reference proteome</keyword>
<name>A0ABV9XDW5_9ACTN</name>
<dbReference type="RefSeq" id="WP_345692704.1">
    <property type="nucleotide sequence ID" value="NZ_BAABIT010000001.1"/>
</dbReference>
<evidence type="ECO:0000313" key="4">
    <source>
        <dbReference type="Proteomes" id="UP001595829"/>
    </source>
</evidence>
<keyword evidence="2" id="KW-0472">Membrane</keyword>
<organism evidence="3 4">
    <name type="scientific">Streptomyces coeruleoprunus</name>
    <dbReference type="NCBI Taxonomy" id="285563"/>
    <lineage>
        <taxon>Bacteria</taxon>
        <taxon>Bacillati</taxon>
        <taxon>Actinomycetota</taxon>
        <taxon>Actinomycetes</taxon>
        <taxon>Kitasatosporales</taxon>
        <taxon>Streptomycetaceae</taxon>
        <taxon>Streptomyces</taxon>
    </lineage>
</organism>
<feature type="region of interest" description="Disordered" evidence="1">
    <location>
        <begin position="327"/>
        <end position="362"/>
    </location>
</feature>